<dbReference type="AlphaFoldDB" id="A0A6N7PYW5"/>
<sequence length="596" mass="61895">MNENVAARRLLVRATFVVSTILVASCGEPPKPPVAPAASSVAAAAPALSRVPAQWRFDLRAEPASGRDGMVTSDAADATRVGVEILRKGGGAVDAAIGVAFALAVVFPQAGNIGGGGFMVVRAEKGEVRALDFRETAPAKATREMFFGKNDASLVGHLAAGVPGAVAGLWEAHRVYGKLPWKELVAPAIRLAEEGFSVDEGLAEILRHRAADLARFPSSAAMFLPGGEPLAVGAVLKNPELARALERIAERGAPGFYEGETARLIASEMKAGGGIVTAEDLAAYRPVWRTPVEMKYRGHEVFAMPPPSSGGLVLAFMLGVLEGHDLGKMGFLSPEALHVTVETSRRAFALRNHYLGDPAFVPIPTNGFVSAEALREARASIDPARATPSSEVGPGRGGANEKKHTTHFSIVDREGAAVALTTTINTSLGSAVVVRGGGFLLNNEMDDFATEPGRPNVFGLVQGEANAVAPGKRMLSSMTPTIVVGPDGAVRIVTGAAGGPTIISATLAVITNVLDHGMDATAAVGAPRVHHQHLPDQIFHEEGGLPEDVKKALGALGHRFEAWDAIADAPSIVRGPGGVWMGAAEPRNKSGLALGL</sequence>
<evidence type="ECO:0000256" key="3">
    <source>
        <dbReference type="ARBA" id="ARBA00009381"/>
    </source>
</evidence>
<dbReference type="GO" id="GO:0006751">
    <property type="term" value="P:glutathione catabolic process"/>
    <property type="evidence" value="ECO:0007669"/>
    <property type="project" value="UniProtKB-UniRule"/>
</dbReference>
<evidence type="ECO:0000256" key="9">
    <source>
        <dbReference type="PIRSR" id="PIRSR600101-1"/>
    </source>
</evidence>
<comment type="catalytic activity">
    <reaction evidence="2 11">
        <text>glutathione + H2O = L-cysteinylglycine + L-glutamate</text>
        <dbReference type="Rhea" id="RHEA:28807"/>
        <dbReference type="ChEBI" id="CHEBI:15377"/>
        <dbReference type="ChEBI" id="CHEBI:29985"/>
        <dbReference type="ChEBI" id="CHEBI:57925"/>
        <dbReference type="ChEBI" id="CHEBI:61694"/>
        <dbReference type="EC" id="3.4.19.13"/>
    </reaction>
</comment>
<dbReference type="EC" id="3.4.19.13" evidence="11"/>
<keyword evidence="5 11" id="KW-0378">Hydrolase</keyword>
<evidence type="ECO:0000256" key="10">
    <source>
        <dbReference type="PIRSR" id="PIRSR600101-2"/>
    </source>
</evidence>
<protein>
    <recommendedName>
        <fullName evidence="11">Glutathione hydrolase proenzyme</fullName>
        <ecNumber evidence="11">2.3.2.2</ecNumber>
        <ecNumber evidence="11">3.4.19.13</ecNumber>
    </recommendedName>
    <component>
        <recommendedName>
            <fullName evidence="11">Glutathione hydrolase large chain</fullName>
        </recommendedName>
    </component>
    <component>
        <recommendedName>
            <fullName evidence="11">Glutathione hydrolase small chain</fullName>
        </recommendedName>
    </component>
</protein>
<evidence type="ECO:0000256" key="12">
    <source>
        <dbReference type="SAM" id="MobiDB-lite"/>
    </source>
</evidence>
<feature type="binding site" evidence="10">
    <location>
        <position position="134"/>
    </location>
    <ligand>
        <name>L-glutamate</name>
        <dbReference type="ChEBI" id="CHEBI:29985"/>
    </ligand>
</feature>
<dbReference type="Gene3D" id="1.10.246.130">
    <property type="match status" value="1"/>
</dbReference>
<feature type="active site" description="Nucleophile" evidence="9">
    <location>
        <position position="405"/>
    </location>
</feature>
<evidence type="ECO:0000313" key="13">
    <source>
        <dbReference type="EMBL" id="MRG95670.1"/>
    </source>
</evidence>
<comment type="similarity">
    <text evidence="3 11">Belongs to the gamma-glutamyltransferase family.</text>
</comment>
<evidence type="ECO:0000256" key="1">
    <source>
        <dbReference type="ARBA" id="ARBA00001049"/>
    </source>
</evidence>
<dbReference type="InterPro" id="IPR000101">
    <property type="entry name" value="GGT_peptidase"/>
</dbReference>
<comment type="caution">
    <text evidence="13">The sequence shown here is derived from an EMBL/GenBank/DDBJ whole genome shotgun (WGS) entry which is preliminary data.</text>
</comment>
<dbReference type="PRINTS" id="PR01210">
    <property type="entry name" value="GGTRANSPTASE"/>
</dbReference>
<evidence type="ECO:0000256" key="8">
    <source>
        <dbReference type="ARBA" id="ARBA00047417"/>
    </source>
</evidence>
<keyword evidence="4 11" id="KW-0808">Transferase</keyword>
<dbReference type="GO" id="GO:0006750">
    <property type="term" value="P:glutathione biosynthetic process"/>
    <property type="evidence" value="ECO:0007669"/>
    <property type="project" value="UniProtKB-KW"/>
</dbReference>
<keyword evidence="14" id="KW-1185">Reference proteome</keyword>
<accession>A0A6N7PYW5</accession>
<feature type="binding site" evidence="10">
    <location>
        <position position="447"/>
    </location>
    <ligand>
        <name>L-glutamate</name>
        <dbReference type="ChEBI" id="CHEBI:29985"/>
    </ligand>
</feature>
<feature type="region of interest" description="Disordered" evidence="12">
    <location>
        <begin position="382"/>
        <end position="402"/>
    </location>
</feature>
<dbReference type="InterPro" id="IPR043138">
    <property type="entry name" value="GGT_lsub"/>
</dbReference>
<keyword evidence="6 11" id="KW-0865">Zymogen</keyword>
<comment type="pathway">
    <text evidence="11">Sulfur metabolism; glutathione metabolism.</text>
</comment>
<dbReference type="UniPathway" id="UPA00204"/>
<evidence type="ECO:0000256" key="5">
    <source>
        <dbReference type="ARBA" id="ARBA00022801"/>
    </source>
</evidence>
<dbReference type="GO" id="GO:0036374">
    <property type="term" value="F:glutathione hydrolase activity"/>
    <property type="evidence" value="ECO:0007669"/>
    <property type="project" value="UniProtKB-UniRule"/>
</dbReference>
<name>A0A6N7PYW5_9BACT</name>
<dbReference type="Proteomes" id="UP000440224">
    <property type="component" value="Unassembled WGS sequence"/>
</dbReference>
<dbReference type="OrthoDB" id="5297205at2"/>
<reference evidence="13 14" key="1">
    <citation type="submission" date="2019-10" db="EMBL/GenBank/DDBJ databases">
        <title>A soil myxobacterium in the family Polyangiaceae.</title>
        <authorList>
            <person name="Li Y."/>
            <person name="Wang J."/>
        </authorList>
    </citation>
    <scope>NUCLEOTIDE SEQUENCE [LARGE SCALE GENOMIC DNA]</scope>
    <source>
        <strain evidence="13 14">DSM 14734</strain>
    </source>
</reference>
<dbReference type="RefSeq" id="WP_153822482.1">
    <property type="nucleotide sequence ID" value="NZ_WJIE01000008.1"/>
</dbReference>
<comment type="PTM">
    <text evidence="11">Cleaved by autocatalysis into a large and a small subunit.</text>
</comment>
<dbReference type="Pfam" id="PF01019">
    <property type="entry name" value="G_glu_transpept"/>
    <property type="match status" value="1"/>
</dbReference>
<proteinExistence type="inferred from homology"/>
<dbReference type="InterPro" id="IPR051792">
    <property type="entry name" value="GGT_bact"/>
</dbReference>
<dbReference type="InterPro" id="IPR029055">
    <property type="entry name" value="Ntn_hydrolases_N"/>
</dbReference>
<dbReference type="InterPro" id="IPR043137">
    <property type="entry name" value="GGT_ssub_C"/>
</dbReference>
<dbReference type="PANTHER" id="PTHR43199">
    <property type="entry name" value="GLUTATHIONE HYDROLASE"/>
    <property type="match status" value="1"/>
</dbReference>
<evidence type="ECO:0000256" key="7">
    <source>
        <dbReference type="ARBA" id="ARBA00023315"/>
    </source>
</evidence>
<dbReference type="EMBL" id="WJIE01000008">
    <property type="protein sequence ID" value="MRG95670.1"/>
    <property type="molecule type" value="Genomic_DNA"/>
</dbReference>
<feature type="binding site" evidence="10">
    <location>
        <begin position="476"/>
        <end position="477"/>
    </location>
    <ligand>
        <name>L-glutamate</name>
        <dbReference type="ChEBI" id="CHEBI:29985"/>
    </ligand>
</feature>
<keyword evidence="11" id="KW-0317">Glutathione biosynthesis</keyword>
<dbReference type="PANTHER" id="PTHR43199:SF1">
    <property type="entry name" value="GLUTATHIONE HYDROLASE PROENZYME"/>
    <property type="match status" value="1"/>
</dbReference>
<evidence type="ECO:0000313" key="14">
    <source>
        <dbReference type="Proteomes" id="UP000440224"/>
    </source>
</evidence>
<dbReference type="NCBIfam" id="TIGR00066">
    <property type="entry name" value="g_glut_trans"/>
    <property type="match status" value="1"/>
</dbReference>
<feature type="binding site" evidence="10">
    <location>
        <begin position="423"/>
        <end position="425"/>
    </location>
    <ligand>
        <name>L-glutamate</name>
        <dbReference type="ChEBI" id="CHEBI:29985"/>
    </ligand>
</feature>
<dbReference type="Gene3D" id="3.60.20.40">
    <property type="match status" value="1"/>
</dbReference>
<dbReference type="GO" id="GO:0103068">
    <property type="term" value="F:leukotriene C4 gamma-glutamyl transferase activity"/>
    <property type="evidence" value="ECO:0007669"/>
    <property type="project" value="UniProtKB-EC"/>
</dbReference>
<dbReference type="SUPFAM" id="SSF56235">
    <property type="entry name" value="N-terminal nucleophile aminohydrolases (Ntn hydrolases)"/>
    <property type="match status" value="1"/>
</dbReference>
<organism evidence="13 14">
    <name type="scientific">Polyangium spumosum</name>
    <dbReference type="NCBI Taxonomy" id="889282"/>
    <lineage>
        <taxon>Bacteria</taxon>
        <taxon>Pseudomonadati</taxon>
        <taxon>Myxococcota</taxon>
        <taxon>Polyangia</taxon>
        <taxon>Polyangiales</taxon>
        <taxon>Polyangiaceae</taxon>
        <taxon>Polyangium</taxon>
    </lineage>
</organism>
<gene>
    <name evidence="13" type="primary">ggt</name>
    <name evidence="13" type="ORF">GF068_27690</name>
</gene>
<evidence type="ECO:0000256" key="6">
    <source>
        <dbReference type="ARBA" id="ARBA00023145"/>
    </source>
</evidence>
<feature type="binding site" evidence="10">
    <location>
        <position position="499"/>
    </location>
    <ligand>
        <name>L-glutamate</name>
        <dbReference type="ChEBI" id="CHEBI:29985"/>
    </ligand>
</feature>
<dbReference type="EC" id="2.3.2.2" evidence="11"/>
<comment type="catalytic activity">
    <reaction evidence="1 11">
        <text>an S-substituted glutathione + H2O = an S-substituted L-cysteinylglycine + L-glutamate</text>
        <dbReference type="Rhea" id="RHEA:59468"/>
        <dbReference type="ChEBI" id="CHEBI:15377"/>
        <dbReference type="ChEBI" id="CHEBI:29985"/>
        <dbReference type="ChEBI" id="CHEBI:90779"/>
        <dbReference type="ChEBI" id="CHEBI:143103"/>
        <dbReference type="EC" id="3.4.19.13"/>
    </reaction>
</comment>
<evidence type="ECO:0000256" key="2">
    <source>
        <dbReference type="ARBA" id="ARBA00001089"/>
    </source>
</evidence>
<comment type="subunit">
    <text evidence="11">This enzyme consists of two polypeptide chains, which are synthesized in precursor form from a single polypeptide.</text>
</comment>
<evidence type="ECO:0000256" key="11">
    <source>
        <dbReference type="RuleBase" id="RU368036"/>
    </source>
</evidence>
<keyword evidence="7 11" id="KW-0012">Acyltransferase</keyword>
<evidence type="ECO:0000256" key="4">
    <source>
        <dbReference type="ARBA" id="ARBA00022679"/>
    </source>
</evidence>
<comment type="catalytic activity">
    <reaction evidence="8 11">
        <text>an N-terminal (5-L-glutamyl)-[peptide] + an alpha-amino acid = 5-L-glutamyl amino acid + an N-terminal L-alpha-aminoacyl-[peptide]</text>
        <dbReference type="Rhea" id="RHEA:23904"/>
        <dbReference type="Rhea" id="RHEA-COMP:9780"/>
        <dbReference type="Rhea" id="RHEA-COMP:9795"/>
        <dbReference type="ChEBI" id="CHEBI:77644"/>
        <dbReference type="ChEBI" id="CHEBI:78597"/>
        <dbReference type="ChEBI" id="CHEBI:78599"/>
        <dbReference type="ChEBI" id="CHEBI:78608"/>
        <dbReference type="EC" id="2.3.2.2"/>
    </reaction>
</comment>